<sequence length="305" mass="34219">MMTQLPLRHVYRHLLRAAAASVRFSRTDVKSIRQILRAELERIPTHASPQSVQVFAEQTMAWLLLASLHRRPVHEPQCLEGSPYRPSSSSPASALAQRLTKNLASLSYHHLSPHTQMQPPTRRTGGSKTDTSSKAPSALASALAEHDELWGGSTAMPGKTTTRLDVLTVAAKPMRGPVQHRMALWDGQHPEKHIRAAADDVVSSAAELPKLQQKLDTLKAQWDTMKEQYGPTHPRTQAARDQFQQLRGTVKGMKRMDAQRQAKERIRRNPARHLTDIVRLAAESESLWLGLPRWEAWAHGEYLPP</sequence>
<dbReference type="VEuPathDB" id="FungiDB:Malapachy_4107"/>
<keyword evidence="3" id="KW-1185">Reference proteome</keyword>
<organism evidence="2 3">
    <name type="scientific">Malassezia pachydermatis</name>
    <dbReference type="NCBI Taxonomy" id="77020"/>
    <lineage>
        <taxon>Eukaryota</taxon>
        <taxon>Fungi</taxon>
        <taxon>Dikarya</taxon>
        <taxon>Basidiomycota</taxon>
        <taxon>Ustilaginomycotina</taxon>
        <taxon>Malasseziomycetes</taxon>
        <taxon>Malasseziales</taxon>
        <taxon>Malasseziaceae</taxon>
        <taxon>Malassezia</taxon>
    </lineage>
</organism>
<comment type="caution">
    <text evidence="2">The sequence shown here is derived from an EMBL/GenBank/DDBJ whole genome shotgun (WGS) entry which is preliminary data.</text>
</comment>
<feature type="region of interest" description="Disordered" evidence="1">
    <location>
        <begin position="77"/>
        <end position="96"/>
    </location>
</feature>
<dbReference type="OrthoDB" id="3360321at2759"/>
<dbReference type="EMBL" id="LGAV01000004">
    <property type="protein sequence ID" value="KOS14440.1"/>
    <property type="molecule type" value="Genomic_DNA"/>
</dbReference>
<dbReference type="RefSeq" id="XP_017992072.1">
    <property type="nucleotide sequence ID" value="XM_018138562.1"/>
</dbReference>
<dbReference type="AlphaFoldDB" id="A0A0M8MV85"/>
<evidence type="ECO:0000313" key="2">
    <source>
        <dbReference type="EMBL" id="KOS14440.1"/>
    </source>
</evidence>
<gene>
    <name evidence="2" type="ORF">Malapachy_4107</name>
</gene>
<name>A0A0M8MV85_9BASI</name>
<feature type="compositionally biased region" description="Low complexity" evidence="1">
    <location>
        <begin position="82"/>
        <end position="96"/>
    </location>
</feature>
<reference evidence="2 3" key="1">
    <citation type="submission" date="2015-07" db="EMBL/GenBank/DDBJ databases">
        <title>Draft Genome Sequence of Malassezia furfur CBS1878 and Malassezia pachydermatis CBS1879.</title>
        <authorList>
            <person name="Triana S."/>
            <person name="Ohm R."/>
            <person name="Gonzalez A."/>
            <person name="DeCock H."/>
            <person name="Restrepo S."/>
            <person name="Celis A."/>
        </authorList>
    </citation>
    <scope>NUCLEOTIDE SEQUENCE [LARGE SCALE GENOMIC DNA]</scope>
    <source>
        <strain evidence="2 3">CBS 1879</strain>
    </source>
</reference>
<proteinExistence type="predicted"/>
<feature type="region of interest" description="Disordered" evidence="1">
    <location>
        <begin position="111"/>
        <end position="136"/>
    </location>
</feature>
<accession>A0A0M8MV85</accession>
<evidence type="ECO:0000256" key="1">
    <source>
        <dbReference type="SAM" id="MobiDB-lite"/>
    </source>
</evidence>
<protein>
    <submittedName>
        <fullName evidence="2">Uncharacterized protein</fullName>
    </submittedName>
</protein>
<dbReference type="Proteomes" id="UP000037751">
    <property type="component" value="Unassembled WGS sequence"/>
</dbReference>
<evidence type="ECO:0000313" key="3">
    <source>
        <dbReference type="Proteomes" id="UP000037751"/>
    </source>
</evidence>
<feature type="compositionally biased region" description="Polar residues" evidence="1">
    <location>
        <begin position="113"/>
        <end position="130"/>
    </location>
</feature>
<dbReference type="GeneID" id="28730438"/>